<proteinExistence type="predicted"/>
<accession>A0A6B9XXJ7</accession>
<name>A0A6B9XXJ7_PICSI</name>
<evidence type="ECO:0000313" key="1">
    <source>
        <dbReference type="EMBL" id="QHR92664.1"/>
    </source>
</evidence>
<geneLocation type="mitochondrion" evidence="1"/>
<sequence>MEELHLVAIATGRGRNIDKPPTIFYSHIRFKRAFPESENVNLKGLSQDWLKLFPLLKFSAGPTPKIRNLL</sequence>
<reference evidence="1" key="1">
    <citation type="submission" date="2019-03" db="EMBL/GenBank/DDBJ databases">
        <title>Largest Complete Mitochondrial Genome of a Gymnosperm, Sitka Spruce (Picea sitchensis), Indicates Complex Physical Structure.</title>
        <authorList>
            <person name="Jackman S.D."/>
            <person name="Coombe L."/>
            <person name="Warren R."/>
            <person name="Kirk H."/>
            <person name="Trinh E."/>
            <person name="McLeod T."/>
            <person name="Pleasance S."/>
            <person name="Pandoh P."/>
            <person name="Zhao Y."/>
            <person name="Coope R."/>
            <person name="Bousquet J."/>
            <person name="Bohlmann J.C."/>
            <person name="Jones S.J.M."/>
            <person name="Birol I."/>
        </authorList>
    </citation>
    <scope>NUCLEOTIDE SEQUENCE</scope>
    <source>
        <strain evidence="1">Q903</strain>
    </source>
</reference>
<gene>
    <name evidence="1" type="primary">orf06766</name>
    <name evidence="1" type="ORF">Q903MT_gene6712</name>
</gene>
<protein>
    <submittedName>
        <fullName evidence="1">Uncharacterized protein</fullName>
    </submittedName>
</protein>
<organism evidence="1">
    <name type="scientific">Picea sitchensis</name>
    <name type="common">Sitka spruce</name>
    <name type="synonym">Pinus sitchensis</name>
    <dbReference type="NCBI Taxonomy" id="3332"/>
    <lineage>
        <taxon>Eukaryota</taxon>
        <taxon>Viridiplantae</taxon>
        <taxon>Streptophyta</taxon>
        <taxon>Embryophyta</taxon>
        <taxon>Tracheophyta</taxon>
        <taxon>Spermatophyta</taxon>
        <taxon>Pinopsida</taxon>
        <taxon>Pinidae</taxon>
        <taxon>Conifers I</taxon>
        <taxon>Pinales</taxon>
        <taxon>Pinaceae</taxon>
        <taxon>Picea</taxon>
    </lineage>
</organism>
<dbReference type="AlphaFoldDB" id="A0A6B9XXJ7"/>
<dbReference type="EMBL" id="MK697705">
    <property type="protein sequence ID" value="QHR92664.1"/>
    <property type="molecule type" value="Genomic_DNA"/>
</dbReference>
<keyword evidence="1" id="KW-0496">Mitochondrion</keyword>